<dbReference type="EMBL" id="KZ678389">
    <property type="protein sequence ID" value="PSR97655.1"/>
    <property type="molecule type" value="Genomic_DNA"/>
</dbReference>
<dbReference type="Proteomes" id="UP000241462">
    <property type="component" value="Unassembled WGS sequence"/>
</dbReference>
<keyword evidence="2" id="KW-1185">Reference proteome</keyword>
<dbReference type="AlphaFoldDB" id="A0A2T3AHA8"/>
<name>A0A2T3AHA8_9PEZI</name>
<reference evidence="1 2" key="1">
    <citation type="journal article" date="2018" name="Mycol. Prog.">
        <title>Coniella lustricola, a new species from submerged detritus.</title>
        <authorList>
            <person name="Raudabaugh D.B."/>
            <person name="Iturriaga T."/>
            <person name="Carver A."/>
            <person name="Mondo S."/>
            <person name="Pangilinan J."/>
            <person name="Lipzen A."/>
            <person name="He G."/>
            <person name="Amirebrahimi M."/>
            <person name="Grigoriev I.V."/>
            <person name="Miller A.N."/>
        </authorList>
    </citation>
    <scope>NUCLEOTIDE SEQUENCE [LARGE SCALE GENOMIC DNA]</scope>
    <source>
        <strain evidence="1 2">B22-T-1</strain>
    </source>
</reference>
<proteinExistence type="predicted"/>
<evidence type="ECO:0000313" key="1">
    <source>
        <dbReference type="EMBL" id="PSR97655.1"/>
    </source>
</evidence>
<accession>A0A2T3AHA8</accession>
<protein>
    <submittedName>
        <fullName evidence="1">Uncharacterized protein</fullName>
    </submittedName>
</protein>
<sequence>MAIVSGFCIMGGVTGVQGLLENGTTRYAAIGLPIRDLGSLFGSPKQIQIPVNAALLEWSGTDAHAKIRYGRQLGFALVQKCK</sequence>
<organism evidence="1 2">
    <name type="scientific">Coniella lustricola</name>
    <dbReference type="NCBI Taxonomy" id="2025994"/>
    <lineage>
        <taxon>Eukaryota</taxon>
        <taxon>Fungi</taxon>
        <taxon>Dikarya</taxon>
        <taxon>Ascomycota</taxon>
        <taxon>Pezizomycotina</taxon>
        <taxon>Sordariomycetes</taxon>
        <taxon>Sordariomycetidae</taxon>
        <taxon>Diaporthales</taxon>
        <taxon>Schizoparmaceae</taxon>
        <taxon>Coniella</taxon>
    </lineage>
</organism>
<evidence type="ECO:0000313" key="2">
    <source>
        <dbReference type="Proteomes" id="UP000241462"/>
    </source>
</evidence>
<gene>
    <name evidence="1" type="ORF">BD289DRAFT_82974</name>
</gene>
<dbReference type="InParanoid" id="A0A2T3AHA8"/>